<accession>A0A822YD74</accession>
<dbReference type="Proteomes" id="UP000607653">
    <property type="component" value="Unassembled WGS sequence"/>
</dbReference>
<proteinExistence type="predicted"/>
<keyword evidence="2" id="KW-1185">Reference proteome</keyword>
<dbReference type="AlphaFoldDB" id="A0A822YD74"/>
<comment type="caution">
    <text evidence="1">The sequence shown here is derived from an EMBL/GenBank/DDBJ whole genome shotgun (WGS) entry which is preliminary data.</text>
</comment>
<gene>
    <name evidence="1" type="ORF">HUJ06_031750</name>
</gene>
<sequence length="81" mass="8638">MAGSSSASCKEFRSVLDLLDTLNKSKEVVFAKEVSKHAKLQPPKLVSKALVHIMVADAEVQAVEAVAMGCRSKLVKAIDAI</sequence>
<protein>
    <submittedName>
        <fullName evidence="1">Uncharacterized protein</fullName>
    </submittedName>
</protein>
<name>A0A822YD74_NELNU</name>
<organism evidence="1 2">
    <name type="scientific">Nelumbo nucifera</name>
    <name type="common">Sacred lotus</name>
    <dbReference type="NCBI Taxonomy" id="4432"/>
    <lineage>
        <taxon>Eukaryota</taxon>
        <taxon>Viridiplantae</taxon>
        <taxon>Streptophyta</taxon>
        <taxon>Embryophyta</taxon>
        <taxon>Tracheophyta</taxon>
        <taxon>Spermatophyta</taxon>
        <taxon>Magnoliopsida</taxon>
        <taxon>Proteales</taxon>
        <taxon>Nelumbonaceae</taxon>
        <taxon>Nelumbo</taxon>
    </lineage>
</organism>
<dbReference type="EMBL" id="DUZY01000002">
    <property type="protein sequence ID" value="DAD30282.1"/>
    <property type="molecule type" value="Genomic_DNA"/>
</dbReference>
<reference evidence="1 2" key="1">
    <citation type="journal article" date="2020" name="Mol. Biol. Evol.">
        <title>Distinct Expression and Methylation Patterns for Genes with Different Fates following a Single Whole-Genome Duplication in Flowering Plants.</title>
        <authorList>
            <person name="Shi T."/>
            <person name="Rahmani R.S."/>
            <person name="Gugger P.F."/>
            <person name="Wang M."/>
            <person name="Li H."/>
            <person name="Zhang Y."/>
            <person name="Li Z."/>
            <person name="Wang Q."/>
            <person name="Van de Peer Y."/>
            <person name="Marchal K."/>
            <person name="Chen J."/>
        </authorList>
    </citation>
    <scope>NUCLEOTIDE SEQUENCE [LARGE SCALE GENOMIC DNA]</scope>
    <source>
        <tissue evidence="1">Leaf</tissue>
    </source>
</reference>
<evidence type="ECO:0000313" key="2">
    <source>
        <dbReference type="Proteomes" id="UP000607653"/>
    </source>
</evidence>
<evidence type="ECO:0000313" key="1">
    <source>
        <dbReference type="EMBL" id="DAD30282.1"/>
    </source>
</evidence>